<reference evidence="1 2" key="1">
    <citation type="submission" date="2019-07" db="EMBL/GenBank/DDBJ databases">
        <title>Whole genome shotgun sequence of Microvirga aerophila NBRC 106136.</title>
        <authorList>
            <person name="Hosoyama A."/>
            <person name="Uohara A."/>
            <person name="Ohji S."/>
            <person name="Ichikawa N."/>
        </authorList>
    </citation>
    <scope>NUCLEOTIDE SEQUENCE [LARGE SCALE GENOMIC DNA]</scope>
    <source>
        <strain evidence="1 2">NBRC 106136</strain>
    </source>
</reference>
<accession>A0A512BWZ6</accession>
<protein>
    <recommendedName>
        <fullName evidence="3">Restriction alleviation protein, Lar family</fullName>
    </recommendedName>
</protein>
<gene>
    <name evidence="1" type="ORF">MAE02_41700</name>
</gene>
<evidence type="ECO:0000313" key="2">
    <source>
        <dbReference type="Proteomes" id="UP000321085"/>
    </source>
</evidence>
<evidence type="ECO:0008006" key="3">
    <source>
        <dbReference type="Google" id="ProtNLM"/>
    </source>
</evidence>
<dbReference type="AlphaFoldDB" id="A0A512BWZ6"/>
<name>A0A512BWZ6_9HYPH</name>
<comment type="caution">
    <text evidence="1">The sequence shown here is derived from an EMBL/GenBank/DDBJ whole genome shotgun (WGS) entry which is preliminary data.</text>
</comment>
<organism evidence="1 2">
    <name type="scientific">Microvirga aerophila</name>
    <dbReference type="NCBI Taxonomy" id="670291"/>
    <lineage>
        <taxon>Bacteria</taxon>
        <taxon>Pseudomonadati</taxon>
        <taxon>Pseudomonadota</taxon>
        <taxon>Alphaproteobacteria</taxon>
        <taxon>Hyphomicrobiales</taxon>
        <taxon>Methylobacteriaceae</taxon>
        <taxon>Microvirga</taxon>
    </lineage>
</organism>
<keyword evidence="2" id="KW-1185">Reference proteome</keyword>
<dbReference type="EMBL" id="BJYU01000065">
    <property type="protein sequence ID" value="GEO16474.1"/>
    <property type="molecule type" value="Genomic_DNA"/>
</dbReference>
<proteinExistence type="predicted"/>
<sequence length="75" mass="7926">MGQRLCPQCSCDAASVLSFATNDGGFAAAVQCHVCGFEKPTDRGFEDEQTAREAAAQAWLDGAEPLPSTPHVLRS</sequence>
<evidence type="ECO:0000313" key="1">
    <source>
        <dbReference type="EMBL" id="GEO16474.1"/>
    </source>
</evidence>
<dbReference type="Proteomes" id="UP000321085">
    <property type="component" value="Unassembled WGS sequence"/>
</dbReference>